<dbReference type="EMBL" id="CP031001">
    <property type="protein sequence ID" value="QHN77654.1"/>
    <property type="molecule type" value="Genomic_DNA"/>
</dbReference>
<name>A0A6B9VA38_ARAHY</name>
<gene>
    <name evidence="1" type="ORF">DS421_19g654590</name>
</gene>
<proteinExistence type="predicted"/>
<sequence length="166" mass="17677">MEPKLASPSLSFGAGLEESGVVTVAGERESKRRSTRLVRRVAHRGGTVPLPLLSPEFLVAIIINVDLSQLEPLAKVLPLPEANVGVVAGSDSIILAVSALDHIRFKILVMLQPLSSPREINAIAVPVDAAATILGCIRIVTAEIRNEMGDVLFKLCDYDIEVGGSF</sequence>
<accession>A0A6B9VA38</accession>
<evidence type="ECO:0000313" key="1">
    <source>
        <dbReference type="EMBL" id="QHN77654.1"/>
    </source>
</evidence>
<reference evidence="1 2" key="1">
    <citation type="submission" date="2020-01" db="EMBL/GenBank/DDBJ databases">
        <title>Genome sequence of Arachis hypogaea, cultivar Shitouqi.</title>
        <authorList>
            <person name="Zhuang W."/>
            <person name="Chen H."/>
            <person name="Varshney R."/>
            <person name="Wang D."/>
            <person name="Ming R."/>
        </authorList>
    </citation>
    <scope>NUCLEOTIDE SEQUENCE [LARGE SCALE GENOMIC DNA]</scope>
    <source>
        <tissue evidence="1">Young leaf</tissue>
    </source>
</reference>
<organism evidence="1 2">
    <name type="scientific">Arachis hypogaea</name>
    <name type="common">Peanut</name>
    <dbReference type="NCBI Taxonomy" id="3818"/>
    <lineage>
        <taxon>Eukaryota</taxon>
        <taxon>Viridiplantae</taxon>
        <taxon>Streptophyta</taxon>
        <taxon>Embryophyta</taxon>
        <taxon>Tracheophyta</taxon>
        <taxon>Spermatophyta</taxon>
        <taxon>Magnoliopsida</taxon>
        <taxon>eudicotyledons</taxon>
        <taxon>Gunneridae</taxon>
        <taxon>Pentapetalae</taxon>
        <taxon>rosids</taxon>
        <taxon>fabids</taxon>
        <taxon>Fabales</taxon>
        <taxon>Fabaceae</taxon>
        <taxon>Papilionoideae</taxon>
        <taxon>50 kb inversion clade</taxon>
        <taxon>dalbergioids sensu lato</taxon>
        <taxon>Dalbergieae</taxon>
        <taxon>Pterocarpus clade</taxon>
        <taxon>Arachis</taxon>
    </lineage>
</organism>
<dbReference type="Proteomes" id="UP000464620">
    <property type="component" value="Chromosome B09"/>
</dbReference>
<protein>
    <submittedName>
        <fullName evidence="1">Uncharacterized protein</fullName>
    </submittedName>
</protein>
<evidence type="ECO:0000313" key="2">
    <source>
        <dbReference type="Proteomes" id="UP000464620"/>
    </source>
</evidence>
<dbReference type="AlphaFoldDB" id="A0A6B9VA38"/>